<keyword evidence="3" id="KW-1185">Reference proteome</keyword>
<reference evidence="2 3" key="1">
    <citation type="submission" date="2018-09" db="EMBL/GenBank/DDBJ databases">
        <title>Hymenobacter medium sp. nov., isolated from R2A medium.</title>
        <authorList>
            <person name="Yingchao G."/>
        </authorList>
    </citation>
    <scope>NUCLEOTIDE SEQUENCE [LARGE SCALE GENOMIC DNA]</scope>
    <source>
        <strain evidence="3">sh-6</strain>
    </source>
</reference>
<dbReference type="SUPFAM" id="SSF56935">
    <property type="entry name" value="Porins"/>
    <property type="match status" value="1"/>
</dbReference>
<accession>A0A3B7QS62</accession>
<organism evidence="2 3">
    <name type="scientific">Hymenobacter oligotrophus</name>
    <dbReference type="NCBI Taxonomy" id="2319843"/>
    <lineage>
        <taxon>Bacteria</taxon>
        <taxon>Pseudomonadati</taxon>
        <taxon>Bacteroidota</taxon>
        <taxon>Cytophagia</taxon>
        <taxon>Cytophagales</taxon>
        <taxon>Hymenobacteraceae</taxon>
        <taxon>Hymenobacter</taxon>
    </lineage>
</organism>
<evidence type="ECO:0000256" key="1">
    <source>
        <dbReference type="SAM" id="SignalP"/>
    </source>
</evidence>
<dbReference type="InterPro" id="IPR010870">
    <property type="entry name" value="Porin_O/P"/>
</dbReference>
<gene>
    <name evidence="2" type="ORF">D3Y59_01455</name>
</gene>
<evidence type="ECO:0000313" key="2">
    <source>
        <dbReference type="EMBL" id="AYA35828.1"/>
    </source>
</evidence>
<dbReference type="OrthoDB" id="9807854at2"/>
<dbReference type="InterPro" id="IPR023614">
    <property type="entry name" value="Porin_dom_sf"/>
</dbReference>
<keyword evidence="1" id="KW-0732">Signal</keyword>
<feature type="signal peptide" evidence="1">
    <location>
        <begin position="1"/>
        <end position="20"/>
    </location>
</feature>
<dbReference type="AlphaFoldDB" id="A0A3B7QS62"/>
<sequence length="406" mass="45809">MKYLLSMLWLLALPALGQQADTARQASAAAPAASKKEWFEAVSIRGYMQVRYNRLLETNAQLKCEQCDRSWGANGGFSFRRIRLIVFGQLHPRVYFYLQPDFASTPSGSSTGQFAQVRDAYFDLGLNATSTWRVRLGQSKVPYGFENMQSSQQRLPLDRNDALNSAVANERDLGAFVYWAPAAIRKRLAMLVSEGLKGSGDYGVLGFGVFNGQAANRSELNNGQHVVARLSYPLQVGRQIIEPGLQAYTGQYTLGAEQLSARVKARPDLTYPDQRAAATFVLYPQPFGILAEYNLGRGPEFNASTDSIETRRLHGGYATLSYRARVGQQQFYPFVRGQYYQGGKKHERDARSYSVRELEVGTEWQPLKFFELVAMYTWSARRFEDFQTQGNRQRGSLLRLQAQLNF</sequence>
<dbReference type="Pfam" id="PF07396">
    <property type="entry name" value="Porin_O_P"/>
    <property type="match status" value="1"/>
</dbReference>
<dbReference type="KEGG" id="hyh:D3Y59_01455"/>
<name>A0A3B7QS62_9BACT</name>
<dbReference type="RefSeq" id="WP_119443417.1">
    <property type="nucleotide sequence ID" value="NZ_CP032317.1"/>
</dbReference>
<evidence type="ECO:0000313" key="3">
    <source>
        <dbReference type="Proteomes" id="UP000262802"/>
    </source>
</evidence>
<protein>
    <submittedName>
        <fullName evidence="2">Porin</fullName>
    </submittedName>
</protein>
<proteinExistence type="predicted"/>
<dbReference type="EMBL" id="CP032317">
    <property type="protein sequence ID" value="AYA35828.1"/>
    <property type="molecule type" value="Genomic_DNA"/>
</dbReference>
<dbReference type="Proteomes" id="UP000262802">
    <property type="component" value="Chromosome"/>
</dbReference>
<feature type="chain" id="PRO_5017794486" evidence="1">
    <location>
        <begin position="21"/>
        <end position="406"/>
    </location>
</feature>
<dbReference type="Gene3D" id="2.40.160.10">
    <property type="entry name" value="Porin"/>
    <property type="match status" value="1"/>
</dbReference>